<dbReference type="AlphaFoldDB" id="L8JBR5"/>
<dbReference type="Proteomes" id="UP000011134">
    <property type="component" value="Unassembled WGS sequence"/>
</dbReference>
<dbReference type="InterPro" id="IPR013024">
    <property type="entry name" value="GGCT-like"/>
</dbReference>
<dbReference type="OrthoDB" id="5567366at2"/>
<dbReference type="RefSeq" id="WP_007466919.1">
    <property type="nucleotide sequence ID" value="NZ_AMZO01000021.1"/>
</dbReference>
<evidence type="ECO:0000313" key="2">
    <source>
        <dbReference type="Proteomes" id="UP000011134"/>
    </source>
</evidence>
<evidence type="ECO:0008006" key="3">
    <source>
        <dbReference type="Google" id="ProtNLM"/>
    </source>
</evidence>
<name>L8JBR5_9GAMM</name>
<dbReference type="CDD" id="cd06661">
    <property type="entry name" value="GGCT_like"/>
    <property type="match status" value="1"/>
</dbReference>
<dbReference type="PATRIC" id="fig|1056511.3.peg.3013"/>
<dbReference type="InterPro" id="IPR036568">
    <property type="entry name" value="GGCT-like_sf"/>
</dbReference>
<dbReference type="Gene3D" id="3.10.490.10">
    <property type="entry name" value="Gamma-glutamyl cyclotransferase-like"/>
    <property type="match status" value="1"/>
</dbReference>
<protein>
    <recommendedName>
        <fullName evidence="3">Gamma-glutamylcyclotransferase AIG2-like domain-containing protein</fullName>
    </recommendedName>
</protein>
<comment type="caution">
    <text evidence="1">The sequence shown here is derived from an EMBL/GenBank/DDBJ whole genome shotgun (WGS) entry which is preliminary data.</text>
</comment>
<evidence type="ECO:0000313" key="1">
    <source>
        <dbReference type="EMBL" id="ELR64847.1"/>
    </source>
</evidence>
<sequence>MYIFGYGSLINHQSRKLTGQTGEALPAKVSGLVRSWGKVDGTYKIAPLVAVEGHGVCNGVLVPIQGIVLKDFDRREKGYRRIELDPTSLIVEGCDMPNVPVWAYVRSDVEPPCQVKPIMQTYVDTVLAGCFSISQQFAKTFVETTSGWHHPLFDDRQQPRYGNYVGVSENKQALIDSLVTDIRRDVSGIQRDGKTE</sequence>
<proteinExistence type="predicted"/>
<accession>L8JBR5</accession>
<keyword evidence="2" id="KW-1185">Reference proteome</keyword>
<dbReference type="SUPFAM" id="SSF110857">
    <property type="entry name" value="Gamma-glutamyl cyclotransferase-like"/>
    <property type="match status" value="1"/>
</dbReference>
<gene>
    <name evidence="1" type="ORF">C942_01937</name>
</gene>
<reference evidence="1 2" key="1">
    <citation type="submission" date="2012-12" db="EMBL/GenBank/DDBJ databases">
        <title>Genome Assembly of Photobacterium sp. AK15.</title>
        <authorList>
            <person name="Khatri I."/>
            <person name="Vaidya B."/>
            <person name="Srinivas T.N.R."/>
            <person name="Subramanian S."/>
            <person name="Pinnaka A."/>
        </authorList>
    </citation>
    <scope>NUCLEOTIDE SEQUENCE [LARGE SCALE GENOMIC DNA]</scope>
    <source>
        <strain evidence="1 2">AK15</strain>
    </source>
</reference>
<organism evidence="1 2">
    <name type="scientific">Photobacterium marinum</name>
    <dbReference type="NCBI Taxonomy" id="1056511"/>
    <lineage>
        <taxon>Bacteria</taxon>
        <taxon>Pseudomonadati</taxon>
        <taxon>Pseudomonadota</taxon>
        <taxon>Gammaproteobacteria</taxon>
        <taxon>Vibrionales</taxon>
        <taxon>Vibrionaceae</taxon>
        <taxon>Photobacterium</taxon>
    </lineage>
</organism>
<dbReference type="EMBL" id="AMZO01000021">
    <property type="protein sequence ID" value="ELR64847.1"/>
    <property type="molecule type" value="Genomic_DNA"/>
</dbReference>